<keyword evidence="7" id="KW-0804">Transcription</keyword>
<proteinExistence type="inferred from homology"/>
<dbReference type="GO" id="GO:0034605">
    <property type="term" value="P:cellular response to heat"/>
    <property type="evidence" value="ECO:0007669"/>
    <property type="project" value="TreeGrafter"/>
</dbReference>
<dbReference type="Pfam" id="PF00447">
    <property type="entry name" value="HSF_DNA-bind"/>
    <property type="match status" value="1"/>
</dbReference>
<evidence type="ECO:0000256" key="3">
    <source>
        <dbReference type="ARBA" id="ARBA00022553"/>
    </source>
</evidence>
<dbReference type="PRINTS" id="PR00056">
    <property type="entry name" value="HSFDOMAIN"/>
</dbReference>
<organism evidence="12 13">
    <name type="scientific">Musa troglodytarum</name>
    <name type="common">fe'i banana</name>
    <dbReference type="NCBI Taxonomy" id="320322"/>
    <lineage>
        <taxon>Eukaryota</taxon>
        <taxon>Viridiplantae</taxon>
        <taxon>Streptophyta</taxon>
        <taxon>Embryophyta</taxon>
        <taxon>Tracheophyta</taxon>
        <taxon>Spermatophyta</taxon>
        <taxon>Magnoliopsida</taxon>
        <taxon>Liliopsida</taxon>
        <taxon>Zingiberales</taxon>
        <taxon>Musaceae</taxon>
        <taxon>Musa</taxon>
    </lineage>
</organism>
<dbReference type="PANTHER" id="PTHR10015">
    <property type="entry name" value="HEAT SHOCK TRANSCRIPTION FACTOR"/>
    <property type="match status" value="1"/>
</dbReference>
<dbReference type="GO" id="GO:0005634">
    <property type="term" value="C:nucleus"/>
    <property type="evidence" value="ECO:0007669"/>
    <property type="project" value="UniProtKB-SubCell"/>
</dbReference>
<dbReference type="OrthoDB" id="60033at2759"/>
<dbReference type="InterPro" id="IPR036390">
    <property type="entry name" value="WH_DNA-bd_sf"/>
</dbReference>
<dbReference type="FunFam" id="1.10.10.10:FF:000057">
    <property type="entry name" value="Heat shock transcription factor 1"/>
    <property type="match status" value="1"/>
</dbReference>
<dbReference type="Proteomes" id="UP001055439">
    <property type="component" value="Chromosome 2"/>
</dbReference>
<comment type="subcellular location">
    <subcellularLocation>
        <location evidence="1">Nucleus</location>
    </subcellularLocation>
</comment>
<keyword evidence="8" id="KW-0539">Nucleus</keyword>
<keyword evidence="6" id="KW-0238">DNA-binding</keyword>
<evidence type="ECO:0000256" key="1">
    <source>
        <dbReference type="ARBA" id="ARBA00004123"/>
    </source>
</evidence>
<accession>A0A9E7JM23</accession>
<dbReference type="AlphaFoldDB" id="A0A9E7JM23"/>
<evidence type="ECO:0000256" key="9">
    <source>
        <dbReference type="RuleBase" id="RU004020"/>
    </source>
</evidence>
<dbReference type="PANTHER" id="PTHR10015:SF338">
    <property type="entry name" value="HEAT STRESS TRANSCRIPTION FACTOR A-2"/>
    <property type="match status" value="1"/>
</dbReference>
<gene>
    <name evidence="12" type="ORF">MUK42_27601</name>
</gene>
<evidence type="ECO:0000256" key="8">
    <source>
        <dbReference type="ARBA" id="ARBA00023242"/>
    </source>
</evidence>
<dbReference type="GO" id="GO:0000978">
    <property type="term" value="F:RNA polymerase II cis-regulatory region sequence-specific DNA binding"/>
    <property type="evidence" value="ECO:0007669"/>
    <property type="project" value="TreeGrafter"/>
</dbReference>
<protein>
    <submittedName>
        <fullName evidence="12">Heat stress transcription factor</fullName>
    </submittedName>
</protein>
<dbReference type="EMBL" id="CP097504">
    <property type="protein sequence ID" value="URD85726.1"/>
    <property type="molecule type" value="Genomic_DNA"/>
</dbReference>
<feature type="region of interest" description="Disordered" evidence="10">
    <location>
        <begin position="359"/>
        <end position="380"/>
    </location>
</feature>
<dbReference type="InterPro" id="IPR036388">
    <property type="entry name" value="WH-like_DNA-bd_sf"/>
</dbReference>
<evidence type="ECO:0000256" key="10">
    <source>
        <dbReference type="SAM" id="MobiDB-lite"/>
    </source>
</evidence>
<evidence type="ECO:0000256" key="4">
    <source>
        <dbReference type="ARBA" id="ARBA00023015"/>
    </source>
</evidence>
<name>A0A9E7JM23_9LILI</name>
<comment type="similarity">
    <text evidence="9">Belongs to the HSF family.</text>
</comment>
<dbReference type="PROSITE" id="PS00434">
    <property type="entry name" value="HSF_DOMAIN"/>
    <property type="match status" value="1"/>
</dbReference>
<reference evidence="12" key="1">
    <citation type="submission" date="2022-05" db="EMBL/GenBank/DDBJ databases">
        <title>The Musa troglodytarum L. genome provides insights into the mechanism of non-climacteric behaviour and enrichment of carotenoids.</title>
        <authorList>
            <person name="Wang J."/>
        </authorList>
    </citation>
    <scope>NUCLEOTIDE SEQUENCE</scope>
    <source>
        <tissue evidence="12">Leaf</tissue>
    </source>
</reference>
<evidence type="ECO:0000256" key="7">
    <source>
        <dbReference type="ARBA" id="ARBA00023163"/>
    </source>
</evidence>
<comment type="subunit">
    <text evidence="2">Homotrimer.</text>
</comment>
<evidence type="ECO:0000256" key="2">
    <source>
        <dbReference type="ARBA" id="ARBA00011233"/>
    </source>
</evidence>
<dbReference type="InterPro" id="IPR000232">
    <property type="entry name" value="HSF_DNA-bd"/>
</dbReference>
<evidence type="ECO:0000313" key="13">
    <source>
        <dbReference type="Proteomes" id="UP001055439"/>
    </source>
</evidence>
<feature type="region of interest" description="Disordered" evidence="10">
    <location>
        <begin position="392"/>
        <end position="413"/>
    </location>
</feature>
<keyword evidence="3" id="KW-0597">Phosphoprotein</keyword>
<evidence type="ECO:0000259" key="11">
    <source>
        <dbReference type="PROSITE" id="PS00434"/>
    </source>
</evidence>
<keyword evidence="4" id="KW-0805">Transcription regulation</keyword>
<dbReference type="SMART" id="SM00415">
    <property type="entry name" value="HSF"/>
    <property type="match status" value="1"/>
</dbReference>
<keyword evidence="13" id="KW-1185">Reference proteome</keyword>
<dbReference type="GO" id="GO:0003700">
    <property type="term" value="F:DNA-binding transcription factor activity"/>
    <property type="evidence" value="ECO:0007669"/>
    <property type="project" value="InterPro"/>
</dbReference>
<feature type="domain" description="HSF-type DNA-binding" evidence="11">
    <location>
        <begin position="212"/>
        <end position="236"/>
    </location>
</feature>
<evidence type="ECO:0000256" key="5">
    <source>
        <dbReference type="ARBA" id="ARBA00023016"/>
    </source>
</evidence>
<evidence type="ECO:0000256" key="6">
    <source>
        <dbReference type="ARBA" id="ARBA00023125"/>
    </source>
</evidence>
<evidence type="ECO:0000313" key="12">
    <source>
        <dbReference type="EMBL" id="URD85726.1"/>
    </source>
</evidence>
<keyword evidence="5" id="KW-0346">Stress response</keyword>
<dbReference type="Gene3D" id="1.10.10.10">
    <property type="entry name" value="Winged helix-like DNA-binding domain superfamily/Winged helix DNA-binding domain"/>
    <property type="match status" value="1"/>
</dbReference>
<sequence length="472" mass="53258">MPTTHVIRTRYSTRGPLPLRPVAAVRCVGSMEWTAEITERLPAVFGAAEASGSSASLGDGCRLRGPHPAATRNTDLFWSTWRERSVFPALARTALASLSLVARDEEAEEEGTLTDGSPILGAEFYPPIWRTMETAAAVVKEEEAGEEEEEEEEEVMAAPQPMEGLHEVGPPPFLTKTFEMVEAAETDAVVSWSGARNSFIVWDSHRFATALLPKYFKHSNFSSFIRQLNTYGFRKVDPNRWEFANADFLAGQRHLLKNIKRRRNVPQSPHQHHGDDARDQSGMFGLETEVGRMRRDRNVLMQEIVKLRQRQQSSRAQLLEMQRRMQVTERRQQQTMSFLGRALRNPAFVRELALRGEQQRQLRGAGKKRRLPANPSSEDLPAIEDLLLSTLDDDEGSSSDIGQRDESTVEQGASVTNDLTWEELLNESKLMGGETEDEEQSEVEVEVEALAAEQLEWGEDMKDLVKQMGYMK</sequence>
<dbReference type="SUPFAM" id="SSF46785">
    <property type="entry name" value="Winged helix' DNA-binding domain"/>
    <property type="match status" value="1"/>
</dbReference>
<dbReference type="GO" id="GO:0006357">
    <property type="term" value="P:regulation of transcription by RNA polymerase II"/>
    <property type="evidence" value="ECO:0007669"/>
    <property type="project" value="TreeGrafter"/>
</dbReference>